<reference evidence="10" key="1">
    <citation type="submission" date="2023-06" db="EMBL/GenBank/DDBJ databases">
        <title>Genomic of Agaribacillus aureum.</title>
        <authorList>
            <person name="Wang G."/>
        </authorList>
    </citation>
    <scope>NUCLEOTIDE SEQUENCE</scope>
    <source>
        <strain evidence="10">BMA12</strain>
    </source>
</reference>
<evidence type="ECO:0000256" key="8">
    <source>
        <dbReference type="SAM" id="Phobius"/>
    </source>
</evidence>
<comment type="caution">
    <text evidence="10">The sequence shown here is derived from an EMBL/GenBank/DDBJ whole genome shotgun (WGS) entry which is preliminary data.</text>
</comment>
<dbReference type="InterPro" id="IPR003594">
    <property type="entry name" value="HATPase_dom"/>
</dbReference>
<evidence type="ECO:0000256" key="7">
    <source>
        <dbReference type="SAM" id="Coils"/>
    </source>
</evidence>
<keyword evidence="8" id="KW-0472">Membrane</keyword>
<dbReference type="SMART" id="SM00028">
    <property type="entry name" value="TPR"/>
    <property type="match status" value="8"/>
</dbReference>
<gene>
    <name evidence="10" type="ORF">QQ020_01365</name>
</gene>
<name>A0ABT8L2G2_9BACT</name>
<dbReference type="SUPFAM" id="SSF55874">
    <property type="entry name" value="ATPase domain of HSP90 chaperone/DNA topoisomerase II/histidine kinase"/>
    <property type="match status" value="1"/>
</dbReference>
<evidence type="ECO:0000259" key="9">
    <source>
        <dbReference type="PROSITE" id="PS50109"/>
    </source>
</evidence>
<dbReference type="Gene3D" id="3.30.565.10">
    <property type="entry name" value="Histidine kinase-like ATPase, C-terminal domain"/>
    <property type="match status" value="1"/>
</dbReference>
<dbReference type="SUPFAM" id="SSF48452">
    <property type="entry name" value="TPR-like"/>
    <property type="match status" value="2"/>
</dbReference>
<dbReference type="SMART" id="SM00387">
    <property type="entry name" value="HATPase_c"/>
    <property type="match status" value="1"/>
</dbReference>
<dbReference type="InterPro" id="IPR036890">
    <property type="entry name" value="HATPase_C_sf"/>
</dbReference>
<comment type="catalytic activity">
    <reaction evidence="1">
        <text>ATP + protein L-histidine = ADP + protein N-phospho-L-histidine.</text>
        <dbReference type="EC" id="2.7.13.3"/>
    </reaction>
</comment>
<dbReference type="Pfam" id="PF13424">
    <property type="entry name" value="TPR_12"/>
    <property type="match status" value="2"/>
</dbReference>
<dbReference type="PANTHER" id="PTHR43711:SF1">
    <property type="entry name" value="HISTIDINE KINASE 1"/>
    <property type="match status" value="1"/>
</dbReference>
<keyword evidence="4" id="KW-0808">Transferase</keyword>
<dbReference type="Gene3D" id="1.10.287.130">
    <property type="match status" value="1"/>
</dbReference>
<evidence type="ECO:0000256" key="2">
    <source>
        <dbReference type="ARBA" id="ARBA00012438"/>
    </source>
</evidence>
<dbReference type="CDD" id="cd00075">
    <property type="entry name" value="HATPase"/>
    <property type="match status" value="1"/>
</dbReference>
<organism evidence="10 11">
    <name type="scientific">Agaribacillus aureus</name>
    <dbReference type="NCBI Taxonomy" id="3051825"/>
    <lineage>
        <taxon>Bacteria</taxon>
        <taxon>Pseudomonadati</taxon>
        <taxon>Bacteroidota</taxon>
        <taxon>Cytophagia</taxon>
        <taxon>Cytophagales</taxon>
        <taxon>Splendidivirgaceae</taxon>
        <taxon>Agaribacillus</taxon>
    </lineage>
</organism>
<dbReference type="InterPro" id="IPR011990">
    <property type="entry name" value="TPR-like_helical_dom_sf"/>
</dbReference>
<feature type="transmembrane region" description="Helical" evidence="8">
    <location>
        <begin position="481"/>
        <end position="500"/>
    </location>
</feature>
<dbReference type="PROSITE" id="PS50109">
    <property type="entry name" value="HIS_KIN"/>
    <property type="match status" value="1"/>
</dbReference>
<evidence type="ECO:0000256" key="3">
    <source>
        <dbReference type="ARBA" id="ARBA00022553"/>
    </source>
</evidence>
<keyword evidence="8" id="KW-0812">Transmembrane</keyword>
<dbReference type="EC" id="2.7.13.3" evidence="2"/>
<dbReference type="SUPFAM" id="SSF47384">
    <property type="entry name" value="Homodimeric domain of signal transducing histidine kinase"/>
    <property type="match status" value="1"/>
</dbReference>
<dbReference type="InterPro" id="IPR036097">
    <property type="entry name" value="HisK_dim/P_sf"/>
</dbReference>
<keyword evidence="8" id="KW-1133">Transmembrane helix</keyword>
<dbReference type="Proteomes" id="UP001172083">
    <property type="component" value="Unassembled WGS sequence"/>
</dbReference>
<dbReference type="RefSeq" id="WP_346756008.1">
    <property type="nucleotide sequence ID" value="NZ_JAUJEB010000001.1"/>
</dbReference>
<evidence type="ECO:0000256" key="5">
    <source>
        <dbReference type="ARBA" id="ARBA00022777"/>
    </source>
</evidence>
<dbReference type="PANTHER" id="PTHR43711">
    <property type="entry name" value="TWO-COMPONENT HISTIDINE KINASE"/>
    <property type="match status" value="1"/>
</dbReference>
<feature type="coiled-coil region" evidence="7">
    <location>
        <begin position="524"/>
        <end position="572"/>
    </location>
</feature>
<keyword evidence="7" id="KW-0175">Coiled coil</keyword>
<dbReference type="Gene3D" id="1.25.40.10">
    <property type="entry name" value="Tetratricopeptide repeat domain"/>
    <property type="match status" value="2"/>
</dbReference>
<evidence type="ECO:0000256" key="4">
    <source>
        <dbReference type="ARBA" id="ARBA00022679"/>
    </source>
</evidence>
<dbReference type="InterPro" id="IPR050736">
    <property type="entry name" value="Sensor_HK_Regulatory"/>
</dbReference>
<dbReference type="InterPro" id="IPR003661">
    <property type="entry name" value="HisK_dim/P_dom"/>
</dbReference>
<proteinExistence type="predicted"/>
<evidence type="ECO:0000256" key="1">
    <source>
        <dbReference type="ARBA" id="ARBA00000085"/>
    </source>
</evidence>
<dbReference type="InterPro" id="IPR005467">
    <property type="entry name" value="His_kinase_dom"/>
</dbReference>
<feature type="coiled-coil region" evidence="7">
    <location>
        <begin position="434"/>
        <end position="463"/>
    </location>
</feature>
<keyword evidence="3" id="KW-0597">Phosphoprotein</keyword>
<keyword evidence="5" id="KW-0418">Kinase</keyword>
<dbReference type="CDD" id="cd00082">
    <property type="entry name" value="HisKA"/>
    <property type="match status" value="1"/>
</dbReference>
<evidence type="ECO:0000256" key="6">
    <source>
        <dbReference type="ARBA" id="ARBA00023012"/>
    </source>
</evidence>
<dbReference type="InterPro" id="IPR004358">
    <property type="entry name" value="Sig_transdc_His_kin-like_C"/>
</dbReference>
<feature type="domain" description="Histidine kinase" evidence="9">
    <location>
        <begin position="572"/>
        <end position="789"/>
    </location>
</feature>
<dbReference type="EMBL" id="JAUJEB010000001">
    <property type="protein sequence ID" value="MDN5210666.1"/>
    <property type="molecule type" value="Genomic_DNA"/>
</dbReference>
<protein>
    <recommendedName>
        <fullName evidence="2">histidine kinase</fullName>
        <ecNumber evidence="2">2.7.13.3</ecNumber>
    </recommendedName>
</protein>
<dbReference type="PRINTS" id="PR00344">
    <property type="entry name" value="BCTRLSENSOR"/>
</dbReference>
<evidence type="ECO:0000313" key="11">
    <source>
        <dbReference type="Proteomes" id="UP001172083"/>
    </source>
</evidence>
<dbReference type="Pfam" id="PF02518">
    <property type="entry name" value="HATPase_c"/>
    <property type="match status" value="1"/>
</dbReference>
<evidence type="ECO:0000313" key="10">
    <source>
        <dbReference type="EMBL" id="MDN5210666.1"/>
    </source>
</evidence>
<sequence>MKFLGLYIVISIATMTGWSQSRTSDSLHKSLQLANDTSKIDLMINLSEHHLGSNPDSAIYWSSEAVRLSQKILDDLAEARSLNQLGRSYSEKVDHPSALSAHSKALEIYRSAEHFKGVFNSLVFVGDVHQNKSLLEDAEHYYSDALEYAVRHERMRYIAEGYNALGGLAYYKGDHAEALKNYINAAHHYERAGNKIESALVDNNIGNIYQVQGDLENALKYFLKSTSQLTELGEESLLIEKLYNLSSVYLSMGKKKESLHHLIRAFDISKKIKDKGKILSTLLRINEAYIELENYDRGLDFAQKSLALAKEFNNPSKLAEVYKQLATTYKGGGKYNLSIQYFKDAEKIIADLENYEVKFGLYRDMALTYKTIKNYSKALHYGKRSLQVAKKTHVSERIYKATETLYEIFRQQNDYATALSYLEMLTAYRDSIHLENKALEIGKLQAQYEAEKEKQKLALLQKDKDYKARTTLATQKVIRNAFIVGFLFAFTMAVFIYGNYKRKSKANLLLRKKNNEILLQKKELLSQKDKLSILNNEIAHQKERISFQNEILFNKNRELKNLNNEKDNLLSIVAHDLRAPLNRSKGLAELIKMDGTLNKSQLKYLKMMVSVCDEGIGLSEDLLCLHSIAQSDAEPKNEKMNVNAFFEEFLQGYYDKLQKKDQKLHFQPLDKELTLITDPKYLIRIIDNLFSNAIKFTFPGKNIFLTLTESYRSLIISIKDEGQGISEEEQKHMFKKFQKLSAVPTSGEHSTGLGLSIVENLVTKLNANIKVKSQVGVGTEIVLEVDKLTKKTSILNLNNQFKKLGNNQGLKV</sequence>
<keyword evidence="6" id="KW-0902">Two-component regulatory system</keyword>
<keyword evidence="11" id="KW-1185">Reference proteome</keyword>
<dbReference type="InterPro" id="IPR019734">
    <property type="entry name" value="TPR_rpt"/>
</dbReference>
<accession>A0ABT8L2G2</accession>